<evidence type="ECO:0000313" key="3">
    <source>
        <dbReference type="Proteomes" id="UP000011058"/>
    </source>
</evidence>
<evidence type="ECO:0000313" key="2">
    <source>
        <dbReference type="EMBL" id="CCH03148.1"/>
    </source>
</evidence>
<dbReference type="RefSeq" id="WP_015334247.1">
    <property type="nucleotide sequence ID" value="NC_020054.1"/>
</dbReference>
<name>I0KG95_9BACT</name>
<dbReference type="PROSITE" id="PS51257">
    <property type="entry name" value="PROKAR_LIPOPROTEIN"/>
    <property type="match status" value="1"/>
</dbReference>
<evidence type="ECO:0000256" key="1">
    <source>
        <dbReference type="SAM" id="SignalP"/>
    </source>
</evidence>
<dbReference type="EMBL" id="HE796683">
    <property type="protein sequence ID" value="CCH03148.1"/>
    <property type="molecule type" value="Genomic_DNA"/>
</dbReference>
<organism evidence="2 3">
    <name type="scientific">Fibrella aestuarina BUZ 2</name>
    <dbReference type="NCBI Taxonomy" id="1166018"/>
    <lineage>
        <taxon>Bacteria</taxon>
        <taxon>Pseudomonadati</taxon>
        <taxon>Bacteroidota</taxon>
        <taxon>Cytophagia</taxon>
        <taxon>Cytophagales</taxon>
        <taxon>Spirosomataceae</taxon>
        <taxon>Fibrella</taxon>
    </lineage>
</organism>
<dbReference type="Proteomes" id="UP000011058">
    <property type="component" value="Chromosome"/>
</dbReference>
<keyword evidence="1" id="KW-0732">Signal</keyword>
<dbReference type="HOGENOM" id="CLU_1641229_0_0_10"/>
<sequence>MKRLLYPMAFLLAMAGCSSPADSTVSPATSPDRGRRLAGTYEVNTIEMQAGTYPQQVIQYPILLNGKPVLSSQIKVERKAENRIDLTVSTVIDKSVFQQGAAVENISYQQEMEIQTNGNGYDLYGKGRKLARFDDNAFVVNIEEISKSGETVRMELKASRR</sequence>
<feature type="signal peptide" evidence="1">
    <location>
        <begin position="1"/>
        <end position="23"/>
    </location>
</feature>
<keyword evidence="3" id="KW-1185">Reference proteome</keyword>
<evidence type="ECO:0008006" key="4">
    <source>
        <dbReference type="Google" id="ProtNLM"/>
    </source>
</evidence>
<feature type="chain" id="PRO_5003630605" description="Lipoprotein" evidence="1">
    <location>
        <begin position="24"/>
        <end position="161"/>
    </location>
</feature>
<dbReference type="AlphaFoldDB" id="I0KG95"/>
<dbReference type="OrthoDB" id="954320at2"/>
<reference evidence="2 3" key="1">
    <citation type="journal article" date="2012" name="J. Bacteriol.">
        <title>Genome Sequence of Fibrella aestuarina BUZ 2T, a Filamentous Marine Bacterium.</title>
        <authorList>
            <person name="Filippini M."/>
            <person name="Qi W."/>
            <person name="Blom J."/>
            <person name="Goesmann A."/>
            <person name="Smits T.H."/>
            <person name="Bagheri H.C."/>
        </authorList>
    </citation>
    <scope>NUCLEOTIDE SEQUENCE [LARGE SCALE GENOMIC DNA]</scope>
    <source>
        <strain evidence="3">BUZ 2T</strain>
    </source>
</reference>
<protein>
    <recommendedName>
        <fullName evidence="4">Lipoprotein</fullName>
    </recommendedName>
</protein>
<proteinExistence type="predicted"/>
<gene>
    <name evidence="2" type="ORF">FAES_5149</name>
</gene>
<accession>I0KG95</accession>
<dbReference type="KEGG" id="fae:FAES_5149"/>